<gene>
    <name evidence="2" type="ORF">BD833_109208</name>
</gene>
<feature type="transmembrane region" description="Helical" evidence="1">
    <location>
        <begin position="65"/>
        <end position="86"/>
    </location>
</feature>
<evidence type="ECO:0000313" key="3">
    <source>
        <dbReference type="Proteomes" id="UP000322499"/>
    </source>
</evidence>
<comment type="caution">
    <text evidence="2">The sequence shown here is derived from an EMBL/GenBank/DDBJ whole genome shotgun (WGS) entry which is preliminary data.</text>
</comment>
<keyword evidence="1" id="KW-0472">Membrane</keyword>
<dbReference type="RefSeq" id="WP_166533961.1">
    <property type="nucleotide sequence ID" value="NZ_VNHW01000009.1"/>
</dbReference>
<evidence type="ECO:0000313" key="2">
    <source>
        <dbReference type="EMBL" id="TYP86603.1"/>
    </source>
</evidence>
<keyword evidence="1" id="KW-0812">Transmembrane</keyword>
<protein>
    <submittedName>
        <fullName evidence="2">Uncharacterized protein DUF998</fullName>
    </submittedName>
</protein>
<keyword evidence="1" id="KW-1133">Transmembrane helix</keyword>
<accession>A0A5S5CSB4</accession>
<dbReference type="InterPro" id="IPR009339">
    <property type="entry name" value="DUF998"/>
</dbReference>
<dbReference type="AlphaFoldDB" id="A0A5S5CSB4"/>
<feature type="transmembrane region" description="Helical" evidence="1">
    <location>
        <begin position="204"/>
        <end position="223"/>
    </location>
</feature>
<feature type="transmembrane region" description="Helical" evidence="1">
    <location>
        <begin position="173"/>
        <end position="192"/>
    </location>
</feature>
<feature type="transmembrane region" description="Helical" evidence="1">
    <location>
        <begin position="138"/>
        <end position="161"/>
    </location>
</feature>
<dbReference type="EMBL" id="VNHW01000009">
    <property type="protein sequence ID" value="TYP86603.1"/>
    <property type="molecule type" value="Genomic_DNA"/>
</dbReference>
<reference evidence="2 3" key="1">
    <citation type="submission" date="2019-07" db="EMBL/GenBank/DDBJ databases">
        <title>Genomic Encyclopedia of Archaeal and Bacterial Type Strains, Phase II (KMG-II): from individual species to whole genera.</title>
        <authorList>
            <person name="Goeker M."/>
        </authorList>
    </citation>
    <scope>NUCLEOTIDE SEQUENCE [LARGE SCALE GENOMIC DNA]</scope>
    <source>
        <strain evidence="2 3">DSM 46842</strain>
    </source>
</reference>
<organism evidence="2 3">
    <name type="scientific">Blastococcus xanthinilyticus</name>
    <dbReference type="NCBI Taxonomy" id="1564164"/>
    <lineage>
        <taxon>Bacteria</taxon>
        <taxon>Bacillati</taxon>
        <taxon>Actinomycetota</taxon>
        <taxon>Actinomycetes</taxon>
        <taxon>Geodermatophilales</taxon>
        <taxon>Geodermatophilaceae</taxon>
        <taxon>Blastococcus</taxon>
    </lineage>
</organism>
<dbReference type="Pfam" id="PF06197">
    <property type="entry name" value="DUF998"/>
    <property type="match status" value="1"/>
</dbReference>
<sequence>MTTATTAAPADDYCDRPSAVTRSLLGYGPLAGAVYLTSGVVHGLSRDGFEFSRHSLSLLANGSLGWIHVTTLVVTGLMTVAAAIGVRRALRGGPGASWGGGLLAGYGAGLVLGGIFVADPMDGFPVGTPAGAPAETTLSGVLHLASGGLGFACLVAATAVLARRFSRESRTGWAWASAISGAVVLAGFMGVASGSTSTLAVGGLWTGVVTGWAWIAAVSVHLYRRTPHPTRPRD</sequence>
<feature type="transmembrane region" description="Helical" evidence="1">
    <location>
        <begin position="98"/>
        <end position="118"/>
    </location>
</feature>
<proteinExistence type="predicted"/>
<name>A0A5S5CSB4_9ACTN</name>
<keyword evidence="3" id="KW-1185">Reference proteome</keyword>
<dbReference type="Proteomes" id="UP000322499">
    <property type="component" value="Unassembled WGS sequence"/>
</dbReference>
<feature type="transmembrane region" description="Helical" evidence="1">
    <location>
        <begin position="24"/>
        <end position="45"/>
    </location>
</feature>
<evidence type="ECO:0000256" key="1">
    <source>
        <dbReference type="SAM" id="Phobius"/>
    </source>
</evidence>